<reference evidence="3 4" key="1">
    <citation type="submission" date="2019-08" db="EMBL/GenBank/DDBJ databases">
        <title>Lewinella sp. strain SSH13 Genome sequencing and assembly.</title>
        <authorList>
            <person name="Kim I."/>
        </authorList>
    </citation>
    <scope>NUCLEOTIDE SEQUENCE [LARGE SCALE GENOMIC DNA]</scope>
    <source>
        <strain evidence="3 4">SSH13</strain>
    </source>
</reference>
<evidence type="ECO:0000256" key="2">
    <source>
        <dbReference type="SAM" id="Phobius"/>
    </source>
</evidence>
<dbReference type="SUPFAM" id="SSF82714">
    <property type="entry name" value="Multidrug efflux transporter AcrB TolC docking domain, DN and DC subdomains"/>
    <property type="match status" value="1"/>
</dbReference>
<dbReference type="AlphaFoldDB" id="A0A5C7FJW3"/>
<name>A0A5C7FJW3_9BACT</name>
<feature type="transmembrane region" description="Helical" evidence="2">
    <location>
        <begin position="974"/>
        <end position="993"/>
    </location>
</feature>
<dbReference type="Gene3D" id="3.30.70.1430">
    <property type="entry name" value="Multidrug efflux transporter AcrB pore domain"/>
    <property type="match status" value="2"/>
</dbReference>
<feature type="transmembrane region" description="Helical" evidence="2">
    <location>
        <begin position="508"/>
        <end position="527"/>
    </location>
</feature>
<feature type="transmembrane region" description="Helical" evidence="2">
    <location>
        <begin position="385"/>
        <end position="404"/>
    </location>
</feature>
<gene>
    <name evidence="3" type="ORF">FUA23_07995</name>
</gene>
<protein>
    <submittedName>
        <fullName evidence="3">Efflux RND transporter permease subunit</fullName>
    </submittedName>
</protein>
<keyword evidence="2" id="KW-0812">Transmembrane</keyword>
<dbReference type="PRINTS" id="PR00702">
    <property type="entry name" value="ACRIFLAVINRP"/>
</dbReference>
<keyword evidence="2" id="KW-1133">Transmembrane helix</keyword>
<proteinExistence type="predicted"/>
<feature type="region of interest" description="Disordered" evidence="1">
    <location>
        <begin position="123"/>
        <end position="195"/>
    </location>
</feature>
<feature type="transmembrane region" description="Helical" evidence="2">
    <location>
        <begin position="601"/>
        <end position="619"/>
    </location>
</feature>
<dbReference type="Pfam" id="PF00873">
    <property type="entry name" value="ACR_tran"/>
    <property type="match status" value="3"/>
</dbReference>
<feature type="transmembrane region" description="Helical" evidence="2">
    <location>
        <begin position="533"/>
        <end position="551"/>
    </location>
</feature>
<dbReference type="SUPFAM" id="SSF82693">
    <property type="entry name" value="Multidrug efflux transporter AcrB pore domain, PN1, PN2, PC1 and PC2 subdomains"/>
    <property type="match status" value="2"/>
</dbReference>
<dbReference type="Proteomes" id="UP000321907">
    <property type="component" value="Unassembled WGS sequence"/>
</dbReference>
<dbReference type="GO" id="GO:0005886">
    <property type="term" value="C:plasma membrane"/>
    <property type="evidence" value="ECO:0007669"/>
    <property type="project" value="TreeGrafter"/>
</dbReference>
<dbReference type="OrthoDB" id="9798415at2"/>
<feature type="transmembrane region" description="Helical" evidence="2">
    <location>
        <begin position="1051"/>
        <end position="1077"/>
    </location>
</feature>
<evidence type="ECO:0000313" key="4">
    <source>
        <dbReference type="Proteomes" id="UP000321907"/>
    </source>
</evidence>
<dbReference type="GO" id="GO:0042910">
    <property type="term" value="F:xenobiotic transmembrane transporter activity"/>
    <property type="evidence" value="ECO:0007669"/>
    <property type="project" value="TreeGrafter"/>
</dbReference>
<dbReference type="PANTHER" id="PTHR32063:SF0">
    <property type="entry name" value="SWARMING MOTILITY PROTEIN SWRC"/>
    <property type="match status" value="1"/>
</dbReference>
<feature type="transmembrane region" description="Helical" evidence="2">
    <location>
        <begin position="411"/>
        <end position="431"/>
    </location>
</feature>
<dbReference type="Gene3D" id="1.20.1640.10">
    <property type="entry name" value="Multidrug efflux transporter AcrB transmembrane domain"/>
    <property type="match status" value="3"/>
</dbReference>
<keyword evidence="2" id="KW-0472">Membrane</keyword>
<dbReference type="InterPro" id="IPR027463">
    <property type="entry name" value="AcrB_DN_DC_subdom"/>
</dbReference>
<dbReference type="Gene3D" id="3.30.70.1320">
    <property type="entry name" value="Multidrug efflux transporter AcrB pore domain like"/>
    <property type="match status" value="2"/>
</dbReference>
<comment type="caution">
    <text evidence="3">The sequence shown here is derived from an EMBL/GenBank/DDBJ whole genome shotgun (WGS) entry which is preliminary data.</text>
</comment>
<feature type="transmembrane region" description="Helical" evidence="2">
    <location>
        <begin position="948"/>
        <end position="968"/>
    </location>
</feature>
<sequence length="1087" mass="116694">MAAIVLGLLAAGQLPVSLLPEVGIPRVSVQVSYPNAAARTVEDAVVAPLRNTLLQVNNLSGIRSRAREEAAVLYLDFPFGTDPDLAFIEVNEKIDQAMNQLPREVERPRVLATDVSDIPVVQLSVTLSNPTPGPSPRGRGGEADVGSVAPEPSPLSPGEGPGERERAQRASPPPTPASRLPTPDSRLQTPTSDLLPLSNLAENVLRRRLEQLDEVAFADLSGQATPRIVVRPKQAALRALGKTEADLANLLRAANVELGGLLLADGHYEYAVRFTGSLRTAEDLENLYLRVGAPATPELPGGERTVPLSDLATVTYEAEPARGLFLHNGAPGVIFTIRKRADARLFELRENLQTLVADLEAEYPDLRFRLNNDQTAVLRASIDNLSGGLLYGAGFAILVLFAFFREWRRPLLIGLAVPIALLIAVLGFYLAGLSVNVISLAGLILGLGLMIDNSIIVLDNIASYRELSRNSDTSDVSPLPRRGAGGEGNVHTTAAATNEVIRPLISSALTTIAVFLPLVLLSGIAGALFRDQAIAVTLALAASLLVAYFLLPMLSVLMSRSNASNVSLDSVGTGGEATSGASIPTSNVSNKRSTTHYKLPTTFYLLFLLPWLALGYLALSTLPTQGFPELSRSDYQLNIDWAEALPLNVHRTRVSALMADWQANFGGENSALIGENQFLLAEENQATNASELQFFLPAPPAADFAGEWLAQQRKEYPVATFTMRPVSNLFDRIFLNDEPYVELRLRAAGDRETPGWNSVQPLLERMREEGFNPAPPARNEAVSLQIDYMALATARVSSARLRDRILTLFSENEVTSLRANDRALPVLLAGTDDLSADRLLAATVTNQDGNEIPLRQLLKISKHPDYRVLTADRAGEYLGLVFSGEPTTDDITRIENIAGEFPEFTSQLAGRFLTDQSRVGELGGVLLVSLLLLYLILAAQFEGVKLPLVVLLVVPISLVGSLLALWFTGGSLNLLSLIGMVVTGGIVVNDAIIKVDMIERGRAAGMSMPAAIKEASRRRLRAIVMTSLTTILALAPVLFTSGLGAELQQPLAVTVIGGLLVGTVGSLYVVPLLYRLFSGADAGAMKG</sequence>
<feature type="transmembrane region" description="Helical" evidence="2">
    <location>
        <begin position="922"/>
        <end position="941"/>
    </location>
</feature>
<keyword evidence="4" id="KW-1185">Reference proteome</keyword>
<evidence type="ECO:0000256" key="1">
    <source>
        <dbReference type="SAM" id="MobiDB-lite"/>
    </source>
</evidence>
<dbReference type="InterPro" id="IPR001036">
    <property type="entry name" value="Acrflvin-R"/>
</dbReference>
<dbReference type="EMBL" id="VOXD01000009">
    <property type="protein sequence ID" value="TXF90168.1"/>
    <property type="molecule type" value="Genomic_DNA"/>
</dbReference>
<accession>A0A5C7FJW3</accession>
<dbReference type="PANTHER" id="PTHR32063">
    <property type="match status" value="1"/>
</dbReference>
<evidence type="ECO:0000313" key="3">
    <source>
        <dbReference type="EMBL" id="TXF90168.1"/>
    </source>
</evidence>
<dbReference type="Gene3D" id="3.30.2090.10">
    <property type="entry name" value="Multidrug efflux transporter AcrB TolC docking domain, DN and DC subdomains"/>
    <property type="match status" value="2"/>
</dbReference>
<feature type="transmembrane region" description="Helical" evidence="2">
    <location>
        <begin position="437"/>
        <end position="458"/>
    </location>
</feature>
<organism evidence="3 4">
    <name type="scientific">Neolewinella aurantiaca</name>
    <dbReference type="NCBI Taxonomy" id="2602767"/>
    <lineage>
        <taxon>Bacteria</taxon>
        <taxon>Pseudomonadati</taxon>
        <taxon>Bacteroidota</taxon>
        <taxon>Saprospiria</taxon>
        <taxon>Saprospirales</taxon>
        <taxon>Lewinellaceae</taxon>
        <taxon>Neolewinella</taxon>
    </lineage>
</organism>
<feature type="transmembrane region" description="Helical" evidence="2">
    <location>
        <begin position="1022"/>
        <end position="1045"/>
    </location>
</feature>
<dbReference type="SUPFAM" id="SSF82866">
    <property type="entry name" value="Multidrug efflux transporter AcrB transmembrane domain"/>
    <property type="match status" value="2"/>
</dbReference>
<dbReference type="Gene3D" id="3.30.70.1440">
    <property type="entry name" value="Multidrug efflux transporter AcrB pore domain"/>
    <property type="match status" value="1"/>
</dbReference>